<dbReference type="CDD" id="cd12503">
    <property type="entry name" value="RRM1_hnRNPH_GRSF1_like"/>
    <property type="match status" value="1"/>
</dbReference>
<dbReference type="EMBL" id="JAFDVH010000004">
    <property type="protein sequence ID" value="KAG7481352.1"/>
    <property type="molecule type" value="Genomic_DNA"/>
</dbReference>
<evidence type="ECO:0000313" key="6">
    <source>
        <dbReference type="EMBL" id="KAG7481352.1"/>
    </source>
</evidence>
<dbReference type="GO" id="GO:0003723">
    <property type="term" value="F:RNA binding"/>
    <property type="evidence" value="ECO:0007669"/>
    <property type="project" value="UniProtKB-UniRule"/>
</dbReference>
<keyword evidence="1" id="KW-0677">Repeat</keyword>
<dbReference type="CDD" id="cd12504">
    <property type="entry name" value="RRM2_hnRNPH_CRSF1_like"/>
    <property type="match status" value="1"/>
</dbReference>
<dbReference type="AlphaFoldDB" id="A0A9D3QBG6"/>
<evidence type="ECO:0000259" key="5">
    <source>
        <dbReference type="PROSITE" id="PS50102"/>
    </source>
</evidence>
<protein>
    <recommendedName>
        <fullName evidence="5">RRM domain-containing protein</fullName>
    </recommendedName>
</protein>
<feature type="domain" description="RRM" evidence="5">
    <location>
        <begin position="131"/>
        <end position="208"/>
    </location>
</feature>
<gene>
    <name evidence="6" type="ORF">MATL_G00065770</name>
</gene>
<evidence type="ECO:0000256" key="3">
    <source>
        <dbReference type="PROSITE-ProRule" id="PRU00176"/>
    </source>
</evidence>
<proteinExistence type="predicted"/>
<dbReference type="Proteomes" id="UP001046870">
    <property type="component" value="Chromosome 4"/>
</dbReference>
<keyword evidence="2 3" id="KW-0694">RNA-binding</keyword>
<sequence length="348" mass="39070">MGLSTEAGVPFKEDEYPPLPDYKSPQESRSKEVFIVRVRGIPWSSTPEDLLNFFSECRIRDGVNGIHLTLTRTGKPNGQAFIELEHEEDVHKALEKHRQYLGPRYVEVYEVTNSEAEEILRTSSLHPAQDGVIRIRGLPYICTEEDVVRFFSGLEIVAGGVTIVRDRWGRNTGIAYVEFASQEMADQALERDRGVIGNRYIEVFPSRKMDILSQHSKRRAEYASPPDSRPLPEANKSEPAAQPRPEPENSTCTAAPVSASRPVSSAPAYCVHIRGLPFQTNGHDIVNFFAPLRLERILIEYGPDGRATGEADVYFTCHEDAVAAMSRDKANMQERYLELFLNSASPMS</sequence>
<feature type="region of interest" description="Disordered" evidence="4">
    <location>
        <begin position="215"/>
        <end position="258"/>
    </location>
</feature>
<dbReference type="CDD" id="cd12733">
    <property type="entry name" value="RRM3_GRSF1"/>
    <property type="match status" value="1"/>
</dbReference>
<dbReference type="Pfam" id="PF00076">
    <property type="entry name" value="RRM_1"/>
    <property type="match status" value="2"/>
</dbReference>
<reference evidence="6" key="1">
    <citation type="submission" date="2021-01" db="EMBL/GenBank/DDBJ databases">
        <authorList>
            <person name="Zahm M."/>
            <person name="Roques C."/>
            <person name="Cabau C."/>
            <person name="Klopp C."/>
            <person name="Donnadieu C."/>
            <person name="Jouanno E."/>
            <person name="Lampietro C."/>
            <person name="Louis A."/>
            <person name="Herpin A."/>
            <person name="Echchiki A."/>
            <person name="Berthelot C."/>
            <person name="Parey E."/>
            <person name="Roest-Crollius H."/>
            <person name="Braasch I."/>
            <person name="Postlethwait J."/>
            <person name="Bobe J."/>
            <person name="Montfort J."/>
            <person name="Bouchez O."/>
            <person name="Begum T."/>
            <person name="Mejri S."/>
            <person name="Adams A."/>
            <person name="Chen W.-J."/>
            <person name="Guiguen Y."/>
        </authorList>
    </citation>
    <scope>NUCLEOTIDE SEQUENCE</scope>
    <source>
        <strain evidence="6">YG-15Mar2019-1</strain>
        <tissue evidence="6">Brain</tissue>
    </source>
</reference>
<dbReference type="PANTHER" id="PTHR13976">
    <property type="entry name" value="HETEROGENEOUS NUCLEAR RIBONUCLEOPROTEIN-RELATED"/>
    <property type="match status" value="1"/>
</dbReference>
<evidence type="ECO:0000256" key="2">
    <source>
        <dbReference type="ARBA" id="ARBA00022884"/>
    </source>
</evidence>
<comment type="caution">
    <text evidence="6">The sequence shown here is derived from an EMBL/GenBank/DDBJ whole genome shotgun (WGS) entry which is preliminary data.</text>
</comment>
<dbReference type="SMART" id="SM00360">
    <property type="entry name" value="RRM"/>
    <property type="match status" value="3"/>
</dbReference>
<dbReference type="InterPro" id="IPR000504">
    <property type="entry name" value="RRM_dom"/>
</dbReference>
<dbReference type="Gene3D" id="3.30.70.330">
    <property type="match status" value="3"/>
</dbReference>
<evidence type="ECO:0000313" key="7">
    <source>
        <dbReference type="Proteomes" id="UP001046870"/>
    </source>
</evidence>
<dbReference type="PROSITE" id="PS50102">
    <property type="entry name" value="RRM"/>
    <property type="match status" value="2"/>
</dbReference>
<dbReference type="OrthoDB" id="431068at2759"/>
<dbReference type="InterPro" id="IPR050666">
    <property type="entry name" value="ESRP"/>
</dbReference>
<evidence type="ECO:0000256" key="4">
    <source>
        <dbReference type="SAM" id="MobiDB-lite"/>
    </source>
</evidence>
<feature type="region of interest" description="Disordered" evidence="4">
    <location>
        <begin position="1"/>
        <end position="25"/>
    </location>
</feature>
<organism evidence="6 7">
    <name type="scientific">Megalops atlanticus</name>
    <name type="common">Tarpon</name>
    <name type="synonym">Clupea gigantea</name>
    <dbReference type="NCBI Taxonomy" id="7932"/>
    <lineage>
        <taxon>Eukaryota</taxon>
        <taxon>Metazoa</taxon>
        <taxon>Chordata</taxon>
        <taxon>Craniata</taxon>
        <taxon>Vertebrata</taxon>
        <taxon>Euteleostomi</taxon>
        <taxon>Actinopterygii</taxon>
        <taxon>Neopterygii</taxon>
        <taxon>Teleostei</taxon>
        <taxon>Elopiformes</taxon>
        <taxon>Megalopidae</taxon>
        <taxon>Megalops</taxon>
    </lineage>
</organism>
<dbReference type="InterPro" id="IPR012677">
    <property type="entry name" value="Nucleotide-bd_a/b_plait_sf"/>
</dbReference>
<feature type="domain" description="RRM" evidence="5">
    <location>
        <begin position="34"/>
        <end position="113"/>
    </location>
</feature>
<dbReference type="InterPro" id="IPR034426">
    <property type="entry name" value="GRSF1_RRM3"/>
</dbReference>
<keyword evidence="7" id="KW-1185">Reference proteome</keyword>
<dbReference type="SUPFAM" id="SSF54928">
    <property type="entry name" value="RNA-binding domain, RBD"/>
    <property type="match status" value="3"/>
</dbReference>
<name>A0A9D3QBG6_MEGAT</name>
<accession>A0A9D3QBG6</accession>
<dbReference type="InterPro" id="IPR035979">
    <property type="entry name" value="RBD_domain_sf"/>
</dbReference>
<evidence type="ECO:0000256" key="1">
    <source>
        <dbReference type="ARBA" id="ARBA00022737"/>
    </source>
</evidence>